<dbReference type="PANTHER" id="PTHR22923:SF116">
    <property type="entry name" value="C1Q DOMAIN-CONTAINING PROTEIN"/>
    <property type="match status" value="1"/>
</dbReference>
<reference evidence="6" key="1">
    <citation type="journal article" date="2023" name="Mol. Biol. Evol.">
        <title>Third-Generation Sequencing Reveals the Adaptive Role of the Epigenome in Three Deep-Sea Polychaetes.</title>
        <authorList>
            <person name="Perez M."/>
            <person name="Aroh O."/>
            <person name="Sun Y."/>
            <person name="Lan Y."/>
            <person name="Juniper S.K."/>
            <person name="Young C.R."/>
            <person name="Angers B."/>
            <person name="Qian P.Y."/>
        </authorList>
    </citation>
    <scope>NUCLEOTIDE SEQUENCE</scope>
    <source>
        <strain evidence="6">P08H-3</strain>
    </source>
</reference>
<feature type="domain" description="Chitin-binding type-2" evidence="5">
    <location>
        <begin position="20"/>
        <end position="73"/>
    </location>
</feature>
<dbReference type="SMART" id="SM00110">
    <property type="entry name" value="C1Q"/>
    <property type="match status" value="1"/>
</dbReference>
<name>A0AAD9JL42_9ANNE</name>
<dbReference type="Pfam" id="PF01607">
    <property type="entry name" value="CBM_14"/>
    <property type="match status" value="1"/>
</dbReference>
<dbReference type="SMART" id="SM00494">
    <property type="entry name" value="ChtBD2"/>
    <property type="match status" value="1"/>
</dbReference>
<evidence type="ECO:0000256" key="1">
    <source>
        <dbReference type="ARBA" id="ARBA00004613"/>
    </source>
</evidence>
<sequence>MFLFQGVIQGQEFTCPVDENSQCLDGYYGDPEDCTLYHECVDCQYTTGQCESGLHFDKDVHICRSPYLAGCDPDNYIRNGTAFCVTRGNGRVDGPINPLIFSEAYVNYKYPYDPLMGHWRAGLSGVYFFHMSAGAYPGRKVNMTLAGTPHPFYVVRDSQYHELDVISRDAMMVLNMHSVLAVTLEGDSSISSDAGKQTMWAGFNLDEFMTDVVAFYAVSTQLQQAPTTVVFEDEHFDVGDGYHPTTGLFTAPVSGTYFFTFSSGAESYATHRSQFVSSASPAGLSELWRGAGQNTGVDTLSKSLVYVLNAGQTIEVRLLAGDASNGQSTLLSFGGFLYSPKPPTPQRAWFVNTASTHTGPLDPVGFENEVVDVGDVFDQTTNSVTIDTSGYYYMSLYTGMTSDSLVSIQIVEQSEGHDPAILAEVVRSEPYNTEVDTLGRSLLVHLKAGSQVNIRLGQDSVSYSNSDKQTTFSGFLLYAIEDPDLSGSL</sequence>
<feature type="domain" description="C1q" evidence="4">
    <location>
        <begin position="342"/>
        <end position="483"/>
    </location>
</feature>
<dbReference type="AlphaFoldDB" id="A0AAD9JL42"/>
<feature type="domain" description="C1q" evidence="4">
    <location>
        <begin position="208"/>
        <end position="326"/>
    </location>
</feature>
<dbReference type="InterPro" id="IPR008983">
    <property type="entry name" value="Tumour_necrosis_fac-like_dom"/>
</dbReference>
<dbReference type="EMBL" id="JAODUP010000261">
    <property type="protein sequence ID" value="KAK2154652.1"/>
    <property type="molecule type" value="Genomic_DNA"/>
</dbReference>
<evidence type="ECO:0000256" key="3">
    <source>
        <dbReference type="ARBA" id="ARBA00022729"/>
    </source>
</evidence>
<organism evidence="6 7">
    <name type="scientific">Paralvinella palmiformis</name>
    <dbReference type="NCBI Taxonomy" id="53620"/>
    <lineage>
        <taxon>Eukaryota</taxon>
        <taxon>Metazoa</taxon>
        <taxon>Spiralia</taxon>
        <taxon>Lophotrochozoa</taxon>
        <taxon>Annelida</taxon>
        <taxon>Polychaeta</taxon>
        <taxon>Sedentaria</taxon>
        <taxon>Canalipalpata</taxon>
        <taxon>Terebellida</taxon>
        <taxon>Terebelliformia</taxon>
        <taxon>Alvinellidae</taxon>
        <taxon>Paralvinella</taxon>
    </lineage>
</organism>
<dbReference type="InterPro" id="IPR050822">
    <property type="entry name" value="Cerebellin_Synaptic_Org"/>
</dbReference>
<evidence type="ECO:0000259" key="5">
    <source>
        <dbReference type="PROSITE" id="PS50940"/>
    </source>
</evidence>
<evidence type="ECO:0000259" key="4">
    <source>
        <dbReference type="PROSITE" id="PS50871"/>
    </source>
</evidence>
<dbReference type="SUPFAM" id="SSF49842">
    <property type="entry name" value="TNF-like"/>
    <property type="match status" value="3"/>
</dbReference>
<proteinExistence type="predicted"/>
<dbReference type="GO" id="GO:0005576">
    <property type="term" value="C:extracellular region"/>
    <property type="evidence" value="ECO:0007669"/>
    <property type="project" value="UniProtKB-SubCell"/>
</dbReference>
<dbReference type="Pfam" id="PF00386">
    <property type="entry name" value="C1q"/>
    <property type="match status" value="3"/>
</dbReference>
<dbReference type="GO" id="GO:0008061">
    <property type="term" value="F:chitin binding"/>
    <property type="evidence" value="ECO:0007669"/>
    <property type="project" value="InterPro"/>
</dbReference>
<dbReference type="Proteomes" id="UP001208570">
    <property type="component" value="Unassembled WGS sequence"/>
</dbReference>
<dbReference type="PANTHER" id="PTHR22923">
    <property type="entry name" value="CEREBELLIN-RELATED"/>
    <property type="match status" value="1"/>
</dbReference>
<comment type="caution">
    <text evidence="6">The sequence shown here is derived from an EMBL/GenBank/DDBJ whole genome shotgun (WGS) entry which is preliminary data.</text>
</comment>
<evidence type="ECO:0000256" key="2">
    <source>
        <dbReference type="ARBA" id="ARBA00022525"/>
    </source>
</evidence>
<dbReference type="Gene3D" id="2.170.140.10">
    <property type="entry name" value="Chitin binding domain"/>
    <property type="match status" value="1"/>
</dbReference>
<dbReference type="Gene3D" id="2.60.120.40">
    <property type="match status" value="3"/>
</dbReference>
<accession>A0AAD9JL42</accession>
<gene>
    <name evidence="6" type="ORF">LSH36_261g00012</name>
</gene>
<evidence type="ECO:0000313" key="6">
    <source>
        <dbReference type="EMBL" id="KAK2154652.1"/>
    </source>
</evidence>
<dbReference type="PROSITE" id="PS50940">
    <property type="entry name" value="CHIT_BIND_II"/>
    <property type="match status" value="1"/>
</dbReference>
<protein>
    <recommendedName>
        <fullName evidence="8">C1q domain-containing protein</fullName>
    </recommendedName>
</protein>
<dbReference type="InterPro" id="IPR002557">
    <property type="entry name" value="Chitin-bd_dom"/>
</dbReference>
<keyword evidence="7" id="KW-1185">Reference proteome</keyword>
<keyword evidence="3" id="KW-0732">Signal</keyword>
<evidence type="ECO:0008006" key="8">
    <source>
        <dbReference type="Google" id="ProtNLM"/>
    </source>
</evidence>
<dbReference type="SUPFAM" id="SSF57625">
    <property type="entry name" value="Invertebrate chitin-binding proteins"/>
    <property type="match status" value="1"/>
</dbReference>
<dbReference type="PROSITE" id="PS50871">
    <property type="entry name" value="C1Q"/>
    <property type="match status" value="2"/>
</dbReference>
<dbReference type="InterPro" id="IPR001073">
    <property type="entry name" value="C1q_dom"/>
</dbReference>
<comment type="subcellular location">
    <subcellularLocation>
        <location evidence="1">Secreted</location>
    </subcellularLocation>
</comment>
<keyword evidence="2" id="KW-0964">Secreted</keyword>
<dbReference type="InterPro" id="IPR036508">
    <property type="entry name" value="Chitin-bd_dom_sf"/>
</dbReference>
<evidence type="ECO:0000313" key="7">
    <source>
        <dbReference type="Proteomes" id="UP001208570"/>
    </source>
</evidence>